<proteinExistence type="predicted"/>
<gene>
    <name evidence="1" type="ORF">AJ79_02941</name>
</gene>
<evidence type="ECO:0008006" key="3">
    <source>
        <dbReference type="Google" id="ProtNLM"/>
    </source>
</evidence>
<dbReference type="Proteomes" id="UP000223968">
    <property type="component" value="Unassembled WGS sequence"/>
</dbReference>
<accession>A0A2B7XZG1</accession>
<dbReference type="EMBL" id="PDNB01000033">
    <property type="protein sequence ID" value="PGH14606.1"/>
    <property type="molecule type" value="Genomic_DNA"/>
</dbReference>
<keyword evidence="2" id="KW-1185">Reference proteome</keyword>
<organism evidence="1 2">
    <name type="scientific">Helicocarpus griseus UAMH5409</name>
    <dbReference type="NCBI Taxonomy" id="1447875"/>
    <lineage>
        <taxon>Eukaryota</taxon>
        <taxon>Fungi</taxon>
        <taxon>Dikarya</taxon>
        <taxon>Ascomycota</taxon>
        <taxon>Pezizomycotina</taxon>
        <taxon>Eurotiomycetes</taxon>
        <taxon>Eurotiomycetidae</taxon>
        <taxon>Onygenales</taxon>
        <taxon>Ajellomycetaceae</taxon>
        <taxon>Helicocarpus</taxon>
    </lineage>
</organism>
<dbReference type="AlphaFoldDB" id="A0A2B7XZG1"/>
<protein>
    <recommendedName>
        <fullName evidence="3">ABM domain-containing protein</fullName>
    </recommendedName>
</protein>
<dbReference type="SUPFAM" id="SSF54909">
    <property type="entry name" value="Dimeric alpha+beta barrel"/>
    <property type="match status" value="1"/>
</dbReference>
<comment type="caution">
    <text evidence="1">The sequence shown here is derived from an EMBL/GenBank/DDBJ whole genome shotgun (WGS) entry which is preliminary data.</text>
</comment>
<sequence length="210" mass="24068">MSTTSTAAEMKAYEQMLLQHKPALNIPVTEVVIFKLLENPTAETTEVKQDFVANAGGGEGMRRTAWGYSLDDPRTVVMMFEWRKIQDHWAFWQTPAFEPVIKCIRTIFEPERPLVRHYKFDPPGMLEAEYIKVMVWDEGAEKSREEMEAKVKSDSQSCIGQRGGFAVDMNEMTWYCTLLGYPSEQAARSDGIEAQGEAHLVKFEYTPRKE</sequence>
<evidence type="ECO:0000313" key="1">
    <source>
        <dbReference type="EMBL" id="PGH14606.1"/>
    </source>
</evidence>
<dbReference type="OrthoDB" id="3830579at2759"/>
<dbReference type="Gene3D" id="3.30.70.100">
    <property type="match status" value="1"/>
</dbReference>
<dbReference type="InterPro" id="IPR011008">
    <property type="entry name" value="Dimeric_a/b-barrel"/>
</dbReference>
<evidence type="ECO:0000313" key="2">
    <source>
        <dbReference type="Proteomes" id="UP000223968"/>
    </source>
</evidence>
<reference evidence="1 2" key="1">
    <citation type="submission" date="2017-10" db="EMBL/GenBank/DDBJ databases">
        <title>Comparative genomics in systemic dimorphic fungi from Ajellomycetaceae.</title>
        <authorList>
            <person name="Munoz J.F."/>
            <person name="Mcewen J.G."/>
            <person name="Clay O.K."/>
            <person name="Cuomo C.A."/>
        </authorList>
    </citation>
    <scope>NUCLEOTIDE SEQUENCE [LARGE SCALE GENOMIC DNA]</scope>
    <source>
        <strain evidence="1 2">UAMH5409</strain>
    </source>
</reference>
<name>A0A2B7XZG1_9EURO</name>